<keyword evidence="5" id="KW-1185">Reference proteome</keyword>
<feature type="region of interest" description="Disordered" evidence="2">
    <location>
        <begin position="510"/>
        <end position="534"/>
    </location>
</feature>
<dbReference type="InterPro" id="IPR011992">
    <property type="entry name" value="EF-hand-dom_pair"/>
</dbReference>
<evidence type="ECO:0000256" key="1">
    <source>
        <dbReference type="ARBA" id="ARBA00022837"/>
    </source>
</evidence>
<keyword evidence="1" id="KW-0106">Calcium</keyword>
<dbReference type="Gene3D" id="1.10.238.10">
    <property type="entry name" value="EF-hand"/>
    <property type="match status" value="1"/>
</dbReference>
<dbReference type="SUPFAM" id="SSF47473">
    <property type="entry name" value="EF-hand"/>
    <property type="match status" value="1"/>
</dbReference>
<evidence type="ECO:0000259" key="3">
    <source>
        <dbReference type="PROSITE" id="PS50222"/>
    </source>
</evidence>
<evidence type="ECO:0000313" key="4">
    <source>
        <dbReference type="EMBL" id="CAE6957991.1"/>
    </source>
</evidence>
<gene>
    <name evidence="4" type="primary">SLC4A10</name>
    <name evidence="4" type="ORF">SNAT2548_LOCUS1830</name>
</gene>
<dbReference type="PROSITE" id="PS50222">
    <property type="entry name" value="EF_HAND_2"/>
    <property type="match status" value="2"/>
</dbReference>
<dbReference type="GO" id="GO:0005509">
    <property type="term" value="F:calcium ion binding"/>
    <property type="evidence" value="ECO:0007669"/>
    <property type="project" value="InterPro"/>
</dbReference>
<dbReference type="EMBL" id="CAJNDS010000104">
    <property type="protein sequence ID" value="CAE6957991.1"/>
    <property type="molecule type" value="Genomic_DNA"/>
</dbReference>
<organism evidence="4 5">
    <name type="scientific">Symbiodinium natans</name>
    <dbReference type="NCBI Taxonomy" id="878477"/>
    <lineage>
        <taxon>Eukaryota</taxon>
        <taxon>Sar</taxon>
        <taxon>Alveolata</taxon>
        <taxon>Dinophyceae</taxon>
        <taxon>Suessiales</taxon>
        <taxon>Symbiodiniaceae</taxon>
        <taxon>Symbiodinium</taxon>
    </lineage>
</organism>
<dbReference type="Pfam" id="PF13499">
    <property type="entry name" value="EF-hand_7"/>
    <property type="match status" value="1"/>
</dbReference>
<dbReference type="InterPro" id="IPR018247">
    <property type="entry name" value="EF_Hand_1_Ca_BS"/>
</dbReference>
<dbReference type="OrthoDB" id="5849443at2759"/>
<dbReference type="InterPro" id="IPR002048">
    <property type="entry name" value="EF_hand_dom"/>
</dbReference>
<dbReference type="AlphaFoldDB" id="A0A812HPQ6"/>
<accession>A0A812HPQ6</accession>
<reference evidence="4" key="1">
    <citation type="submission" date="2021-02" db="EMBL/GenBank/DDBJ databases">
        <authorList>
            <person name="Dougan E. K."/>
            <person name="Rhodes N."/>
            <person name="Thang M."/>
            <person name="Chan C."/>
        </authorList>
    </citation>
    <scope>NUCLEOTIDE SEQUENCE</scope>
</reference>
<comment type="caution">
    <text evidence="4">The sequence shown here is derived from an EMBL/GenBank/DDBJ whole genome shotgun (WGS) entry which is preliminary data.</text>
</comment>
<dbReference type="CDD" id="cd00051">
    <property type="entry name" value="EFh"/>
    <property type="match status" value="1"/>
</dbReference>
<sequence length="534" mass="59682">MCSSGSGFVVGEQSMITNDILHRFLSRWCDFFGLKSEPPMSLHHLAEQELGLFALVFAYLDGRSCARIAALCCWANPAALRASLENIKLRLRSAGLLLSRWQGGRYDGTPYLQQHDLETASRHFATIAGRYSLPEYDCTLDIQPDGSFRNYGSQHEMVGQATIAGVLRAGRVPASSMADVPEGMQVCYICELDRWYIRTMMDGKEMTPEDLEFTGPGYQTYSVHAWLEPLPGSTFADGAFMENRPRPTAQVLMDFFRRADTDGSGEVSKDEFNNMLMCTDIMKTVMEESSIDAQDLGELFEWLDGDKDGLVNIEEFLRGFRWLVATVDPKGLLKLEEELAGDFHRLTRRMVLHVNHCFDQLLESVTVPLKKISAITEQIQRMDRLISSLQKSPDEMDGKAAWASLDVVEGRLGTRLDSLATAVEKLAELEASGLVKLSEDAQLEVDLEVDFSSSLLLQSRSLPMWRANATDRAASLQSLEEDDSLQEDLIFFEPALETLSDMANDDDELPKGISKAPREPFPNIGGTGRRGWQV</sequence>
<protein>
    <submittedName>
        <fullName evidence="4">SLC4A10 protein</fullName>
    </submittedName>
</protein>
<proteinExistence type="predicted"/>
<evidence type="ECO:0000256" key="2">
    <source>
        <dbReference type="SAM" id="MobiDB-lite"/>
    </source>
</evidence>
<feature type="compositionally biased region" description="Gly residues" evidence="2">
    <location>
        <begin position="525"/>
        <end position="534"/>
    </location>
</feature>
<dbReference type="Proteomes" id="UP000604046">
    <property type="component" value="Unassembled WGS sequence"/>
</dbReference>
<evidence type="ECO:0000313" key="5">
    <source>
        <dbReference type="Proteomes" id="UP000604046"/>
    </source>
</evidence>
<name>A0A812HPQ6_9DINO</name>
<dbReference type="PROSITE" id="PS00018">
    <property type="entry name" value="EF_HAND_1"/>
    <property type="match status" value="2"/>
</dbReference>
<dbReference type="SMART" id="SM00054">
    <property type="entry name" value="EFh"/>
    <property type="match status" value="2"/>
</dbReference>
<feature type="domain" description="EF-hand" evidence="3">
    <location>
        <begin position="247"/>
        <end position="282"/>
    </location>
</feature>
<feature type="domain" description="EF-hand" evidence="3">
    <location>
        <begin position="291"/>
        <end position="326"/>
    </location>
</feature>